<dbReference type="Pfam" id="PF03717">
    <property type="entry name" value="PBP_dimer"/>
    <property type="match status" value="1"/>
</dbReference>
<evidence type="ECO:0000256" key="4">
    <source>
        <dbReference type="HAMAP-Rule" id="MF_02081"/>
    </source>
</evidence>
<dbReference type="GO" id="GO:0005886">
    <property type="term" value="C:plasma membrane"/>
    <property type="evidence" value="ECO:0007669"/>
    <property type="project" value="UniProtKB-SubCell"/>
</dbReference>
<dbReference type="FunFam" id="3.40.710.10:FF:000024">
    <property type="entry name" value="Penicillin-binding protein 2"/>
    <property type="match status" value="1"/>
</dbReference>
<keyword evidence="4" id="KW-1003">Cell membrane</keyword>
<keyword evidence="4" id="KW-0133">Cell shape</keyword>
<keyword evidence="4" id="KW-0812">Transmembrane</keyword>
<dbReference type="GO" id="GO:0009252">
    <property type="term" value="P:peptidoglycan biosynthetic process"/>
    <property type="evidence" value="ECO:0007669"/>
    <property type="project" value="UniProtKB-UniRule"/>
</dbReference>
<dbReference type="RefSeq" id="WP_221048081.1">
    <property type="nucleotide sequence ID" value="NZ_AP019782.1"/>
</dbReference>
<dbReference type="PANTHER" id="PTHR30627:SF2">
    <property type="entry name" value="PEPTIDOGLYCAN D,D-TRANSPEPTIDASE MRDA"/>
    <property type="match status" value="1"/>
</dbReference>
<protein>
    <recommendedName>
        <fullName evidence="4">Peptidoglycan D,D-transpeptidase MrdA</fullName>
        <ecNumber evidence="4">3.4.16.4</ecNumber>
    </recommendedName>
    <alternativeName>
        <fullName evidence="4">Penicillin-binding protein 2</fullName>
        <shortName evidence="4">PBP-2</shortName>
    </alternativeName>
</protein>
<feature type="domain" description="Penicillin-binding protein dimerisation" evidence="6">
    <location>
        <begin position="64"/>
        <end position="233"/>
    </location>
</feature>
<keyword evidence="4" id="KW-0121">Carboxypeptidase</keyword>
<feature type="transmembrane region" description="Helical" evidence="4">
    <location>
        <begin position="21"/>
        <end position="41"/>
    </location>
</feature>
<dbReference type="UniPathway" id="UPA00219"/>
<dbReference type="EMBL" id="AP019782">
    <property type="protein sequence ID" value="BBL69862.1"/>
    <property type="molecule type" value="Genomic_DNA"/>
</dbReference>
<evidence type="ECO:0000313" key="7">
    <source>
        <dbReference type="EMBL" id="BBL69862.1"/>
    </source>
</evidence>
<dbReference type="HAMAP" id="MF_02081">
    <property type="entry name" value="MrdA_transpept"/>
    <property type="match status" value="1"/>
</dbReference>
<keyword evidence="4" id="KW-0961">Cell wall biogenesis/degradation</keyword>
<dbReference type="KEGG" id="moz:MoryE10_04680"/>
<evidence type="ECO:0000313" key="8">
    <source>
        <dbReference type="Proteomes" id="UP000824988"/>
    </source>
</evidence>
<dbReference type="GO" id="GO:0008658">
    <property type="term" value="F:penicillin binding"/>
    <property type="evidence" value="ECO:0007669"/>
    <property type="project" value="UniProtKB-UniRule"/>
</dbReference>
<dbReference type="Pfam" id="PF00905">
    <property type="entry name" value="Transpeptidase"/>
    <property type="match status" value="1"/>
</dbReference>
<dbReference type="InterPro" id="IPR017790">
    <property type="entry name" value="Penicillin-binding_protein_2"/>
</dbReference>
<comment type="catalytic activity">
    <reaction evidence="4">
        <text>Preferential cleavage: (Ac)2-L-Lys-D-Ala-|-D-Ala. Also transpeptidation of peptidyl-alanyl moieties that are N-acyl substituents of D-alanine.</text>
        <dbReference type="EC" id="3.4.16.4"/>
    </reaction>
</comment>
<dbReference type="EC" id="3.4.16.4" evidence="4"/>
<keyword evidence="1 4" id="KW-0997">Cell inner membrane</keyword>
<dbReference type="InterPro" id="IPR050515">
    <property type="entry name" value="Beta-lactam/transpept"/>
</dbReference>
<evidence type="ECO:0000256" key="2">
    <source>
        <dbReference type="ARBA" id="ARBA00022670"/>
    </source>
</evidence>
<dbReference type="GO" id="GO:0071555">
    <property type="term" value="P:cell wall organization"/>
    <property type="evidence" value="ECO:0007669"/>
    <property type="project" value="UniProtKB-KW"/>
</dbReference>
<dbReference type="GO" id="GO:0071972">
    <property type="term" value="F:peptidoglycan L,D-transpeptidase activity"/>
    <property type="evidence" value="ECO:0007669"/>
    <property type="project" value="TreeGrafter"/>
</dbReference>
<dbReference type="GO" id="GO:0006508">
    <property type="term" value="P:proteolysis"/>
    <property type="evidence" value="ECO:0007669"/>
    <property type="project" value="UniProtKB-KW"/>
</dbReference>
<evidence type="ECO:0000256" key="1">
    <source>
        <dbReference type="ARBA" id="ARBA00022519"/>
    </source>
</evidence>
<keyword evidence="4" id="KW-1133">Transmembrane helix</keyword>
<evidence type="ECO:0000259" key="6">
    <source>
        <dbReference type="Pfam" id="PF03717"/>
    </source>
</evidence>
<dbReference type="AlphaFoldDB" id="A0A8D4VLR5"/>
<sequence>MAAPLTIRDHFLETRLFVNRIIAALVLVVLASAGLVARLAYLQVAGHEHYSTLSRENYIKIAPLPPTRGLILDRNGEVLANNAPTYSLEVIPERTPGLSKTLEQLKALLHLGDDDIRRFHSLRQRHKGFESIPLKVHLSDEDMARFAVNLNKFPGVSIQGRLVRNYPYGDFTSHVVGYVGRINEQELQTLDQAAYRGTHYIGKTGIERTYEEQLHGKTGYEEMETNVQGRSINAVGTVPAESGYNLQLSLDVKLQQTAYQALDKYDGAIVAMEPATGRVLVLASKPGFDPNLFVTGIDDASYNTLQNAEDRPLYNRAIRGHYPPGSTVKPFMGLAGLEIGGVLPSERVSCPGFYQLPGQEHRYRDWRKSGHGSVDMPNAITQSCDVYFYELAHRLGIDRMHDFLGLFGFGQKSGVDLPGETAGMYPSREWKRKTRRQAWYPGETLIAGIGQGYVQVTPIQLARAVSILANRGKRVTPRLVDKLASTAGAEYENPNAANDGAEFIKVRDSSWNTVIQAMIDVVHSPHGTAKGIAPGLTYQVAGKTGTAQVFTVRQDEEYKDMHVADKLKDHAWFIAFAPADNPRIVIVVLAEHGGHGGSVAAPMARQVIEQYLSGIL</sequence>
<evidence type="ECO:0000259" key="5">
    <source>
        <dbReference type="Pfam" id="PF00905"/>
    </source>
</evidence>
<feature type="domain" description="Penicillin-binding protein transpeptidase" evidence="5">
    <location>
        <begin position="267"/>
        <end position="609"/>
    </location>
</feature>
<comment type="caution">
    <text evidence="4">Lacks conserved residue(s) required for the propagation of feature annotation.</text>
</comment>
<proteinExistence type="inferred from homology"/>
<name>A0A8D4VLR5_9GAMM</name>
<comment type="function">
    <text evidence="4">Catalyzes cross-linking of the peptidoglycan cell wall.</text>
</comment>
<organism evidence="7 8">
    <name type="scientific">Methylogaea oryzae</name>
    <dbReference type="NCBI Taxonomy" id="1295382"/>
    <lineage>
        <taxon>Bacteria</taxon>
        <taxon>Pseudomonadati</taxon>
        <taxon>Pseudomonadota</taxon>
        <taxon>Gammaproteobacteria</taxon>
        <taxon>Methylococcales</taxon>
        <taxon>Methylococcaceae</taxon>
        <taxon>Methylogaea</taxon>
    </lineage>
</organism>
<feature type="active site" description="Acyl-ester intermediate" evidence="4">
    <location>
        <position position="326"/>
    </location>
</feature>
<keyword evidence="4" id="KW-0472">Membrane</keyword>
<comment type="pathway">
    <text evidence="4">Cell wall biogenesis; peptidoglycan biosynthesis.</text>
</comment>
<keyword evidence="4" id="KW-0573">Peptidoglycan synthesis</keyword>
<dbReference type="Proteomes" id="UP000824988">
    <property type="component" value="Chromosome"/>
</dbReference>
<dbReference type="GO" id="GO:0009002">
    <property type="term" value="F:serine-type D-Ala-D-Ala carboxypeptidase activity"/>
    <property type="evidence" value="ECO:0007669"/>
    <property type="project" value="UniProtKB-UniRule"/>
</dbReference>
<keyword evidence="2 4" id="KW-0645">Protease</keyword>
<keyword evidence="3 4" id="KW-0378">Hydrolase</keyword>
<evidence type="ECO:0000256" key="3">
    <source>
        <dbReference type="ARBA" id="ARBA00022801"/>
    </source>
</evidence>
<gene>
    <name evidence="7" type="primary">pbpA</name>
    <name evidence="4" type="synonym">mrdA</name>
    <name evidence="7" type="ORF">MoryE10_04680</name>
</gene>
<keyword evidence="8" id="KW-1185">Reference proteome</keyword>
<dbReference type="NCBIfam" id="TIGR03423">
    <property type="entry name" value="pbp2_mrdA"/>
    <property type="match status" value="1"/>
</dbReference>
<comment type="similarity">
    <text evidence="4">Belongs to the transpeptidase family. MrdA subfamily.</text>
</comment>
<dbReference type="InterPro" id="IPR005311">
    <property type="entry name" value="PBP_dimer"/>
</dbReference>
<dbReference type="GO" id="GO:0008360">
    <property type="term" value="P:regulation of cell shape"/>
    <property type="evidence" value="ECO:0007669"/>
    <property type="project" value="UniProtKB-KW"/>
</dbReference>
<accession>A0A8D4VLR5</accession>
<dbReference type="InterPro" id="IPR001460">
    <property type="entry name" value="PCN-bd_Tpept"/>
</dbReference>
<dbReference type="PANTHER" id="PTHR30627">
    <property type="entry name" value="PEPTIDOGLYCAN D,D-TRANSPEPTIDASE"/>
    <property type="match status" value="1"/>
</dbReference>
<reference evidence="7" key="1">
    <citation type="submission" date="2019-06" db="EMBL/GenBank/DDBJ databases">
        <title>Complete genome sequence of Methylogaea oryzae strain JCM16910.</title>
        <authorList>
            <person name="Asakawa S."/>
        </authorList>
    </citation>
    <scope>NUCLEOTIDE SEQUENCE</scope>
    <source>
        <strain evidence="7">E10</strain>
    </source>
</reference>
<comment type="subcellular location">
    <subcellularLocation>
        <location evidence="4">Cell inner membrane</location>
        <topology evidence="4">Single-pass membrane protein</topology>
    </subcellularLocation>
</comment>